<organism evidence="3 4">
    <name type="scientific">Hungatella hominis</name>
    <dbReference type="NCBI Taxonomy" id="2763050"/>
    <lineage>
        <taxon>Bacteria</taxon>
        <taxon>Bacillati</taxon>
        <taxon>Bacillota</taxon>
        <taxon>Clostridia</taxon>
        <taxon>Lachnospirales</taxon>
        <taxon>Lachnospiraceae</taxon>
        <taxon>Hungatella</taxon>
    </lineage>
</organism>
<accession>A0ABR7H1L2</accession>
<dbReference type="Gene3D" id="3.40.50.1110">
    <property type="entry name" value="SGNH hydrolase"/>
    <property type="match status" value="1"/>
</dbReference>
<protein>
    <submittedName>
        <fullName evidence="3">Sialate O-acetylesterase</fullName>
    </submittedName>
</protein>
<evidence type="ECO:0000313" key="3">
    <source>
        <dbReference type="EMBL" id="MBC5707064.1"/>
    </source>
</evidence>
<dbReference type="Proteomes" id="UP000634672">
    <property type="component" value="Unassembled WGS sequence"/>
</dbReference>
<dbReference type="PANTHER" id="PTHR22901:SF0">
    <property type="entry name" value="SIALATE O-ACETYLESTERASE"/>
    <property type="match status" value="1"/>
</dbReference>
<proteinExistence type="predicted"/>
<name>A0ABR7H1L2_9FIRM</name>
<keyword evidence="1" id="KW-0378">Hydrolase</keyword>
<dbReference type="SUPFAM" id="SSF52266">
    <property type="entry name" value="SGNH hydrolase"/>
    <property type="match status" value="1"/>
</dbReference>
<dbReference type="InterPro" id="IPR005181">
    <property type="entry name" value="SASA"/>
</dbReference>
<reference evidence="3 4" key="1">
    <citation type="submission" date="2020-08" db="EMBL/GenBank/DDBJ databases">
        <title>Genome public.</title>
        <authorList>
            <person name="Liu C."/>
            <person name="Sun Q."/>
        </authorList>
    </citation>
    <scope>NUCLEOTIDE SEQUENCE [LARGE SCALE GENOMIC DNA]</scope>
    <source>
        <strain evidence="3 4">NSJ-66</strain>
    </source>
</reference>
<sequence>MEQNVRLSVTPLISDHAVLQRDEVIPVHGRGRVGARVRAELTPEWVKADGVIQPKSGWGVVNPAGTWLVELPPFAAGGPYCLRVESEREEREVHDLYFGDIWVMAGQSNMQLPMERVKYRYPEEYKKGASPMIRQFTVPIQWKFDFDSDSDSLSGGEWKTAAAEHTPVFSAVGFFFAQKLYERYRIPVGLILTAVGGTPVQAWMSREALCDFPDERKELDACSDPGYVERIRKEDETRIAAWWRLLDERDQGIAENWAAGGGRRFWKKIGLADRWDDREDLKGAGTVWLRNCVEIPPGLAGQPVRISLGTITDADCLFINGEKTGSTSYRYPPREYETTALRPGSNQFVLRVAAVHGQGGFTRGKGHRLIWENEEERDITDGWEYRRGAVMEPLRDQTFFERKPAGMYQGMIAPLHRVPVKGICWYQGEMNADEYERYPGYFKRLVEDWRLKWNRAGLPVLFVQLPCYDLEDGKNWVKFRDMQRKLTSVPDTAMVVSMDCGEENDLHPVSKKPVGERLAMAAFQMAYGEDGIWLSPLLSYGERTTEGMILHFDHSEGGLETLDGTVPGGFEYCFYGEEGKEDGRKVRMIPAGARIEGNTVVVPWPMRDRLPDALVYSWSNNPSGANLCNSVKLPASPFLCQIETEKNH</sequence>
<evidence type="ECO:0000259" key="2">
    <source>
        <dbReference type="Pfam" id="PF03629"/>
    </source>
</evidence>
<keyword evidence="4" id="KW-1185">Reference proteome</keyword>
<dbReference type="EMBL" id="JACOPB010000001">
    <property type="protein sequence ID" value="MBC5707064.1"/>
    <property type="molecule type" value="Genomic_DNA"/>
</dbReference>
<evidence type="ECO:0000256" key="1">
    <source>
        <dbReference type="ARBA" id="ARBA00022801"/>
    </source>
</evidence>
<evidence type="ECO:0000313" key="4">
    <source>
        <dbReference type="Proteomes" id="UP000634672"/>
    </source>
</evidence>
<gene>
    <name evidence="3" type="ORF">H8S75_03740</name>
</gene>
<feature type="domain" description="Sialate O-acetylesterase" evidence="2">
    <location>
        <begin position="100"/>
        <end position="207"/>
    </location>
</feature>
<comment type="caution">
    <text evidence="3">The sequence shown here is derived from an EMBL/GenBank/DDBJ whole genome shotgun (WGS) entry which is preliminary data.</text>
</comment>
<feature type="domain" description="Sialate O-acetylesterase" evidence="2">
    <location>
        <begin position="407"/>
        <end position="523"/>
    </location>
</feature>
<dbReference type="RefSeq" id="WP_187019394.1">
    <property type="nucleotide sequence ID" value="NZ_JACOPB010000001.1"/>
</dbReference>
<dbReference type="InterPro" id="IPR039329">
    <property type="entry name" value="SIAE"/>
</dbReference>
<dbReference type="PANTHER" id="PTHR22901">
    <property type="entry name" value="SIALATE O-ACETYLESTERASE"/>
    <property type="match status" value="1"/>
</dbReference>
<dbReference type="InterPro" id="IPR008979">
    <property type="entry name" value="Galactose-bd-like_sf"/>
</dbReference>
<dbReference type="Gene3D" id="2.60.120.260">
    <property type="entry name" value="Galactose-binding domain-like"/>
    <property type="match status" value="1"/>
</dbReference>
<dbReference type="InterPro" id="IPR036514">
    <property type="entry name" value="SGNH_hydro_sf"/>
</dbReference>
<dbReference type="Pfam" id="PF03629">
    <property type="entry name" value="SASA"/>
    <property type="match status" value="2"/>
</dbReference>
<dbReference type="SUPFAM" id="SSF49785">
    <property type="entry name" value="Galactose-binding domain-like"/>
    <property type="match status" value="1"/>
</dbReference>